<feature type="domain" description="UspA" evidence="2">
    <location>
        <begin position="7"/>
        <end position="143"/>
    </location>
</feature>
<sequence length="290" mass="30159">MNTHETRPILVGVDGSPSAGRALAWAVADAERRGRRLHILHALEIPPYDLPLLGAPGVADSLREGAMRVLADAERAARAQAPDVEVTAKLVEAHAVHALCDRSAGVLETVVGHRGRGGFAEMLLGSVGLGVAEGSESPVVVVRGGEGRSSGRSGDGEVAVGLALDGDDAALEFAFAEAAARGASVRTVHAALGPRLAVDAMRQNADEERLLWALLEAHAPLRKRFPDVPVTESVVWDDPVTAMVDASRTADLVVVGRRHRPGPVWRALGSVGHGTVRHAACPVAVVPATA</sequence>
<dbReference type="InterPro" id="IPR006016">
    <property type="entry name" value="UspA"/>
</dbReference>
<dbReference type="InterPro" id="IPR014729">
    <property type="entry name" value="Rossmann-like_a/b/a_fold"/>
</dbReference>
<dbReference type="PRINTS" id="PR01438">
    <property type="entry name" value="UNVRSLSTRESS"/>
</dbReference>
<dbReference type="AlphaFoldDB" id="A0A372JHS1"/>
<evidence type="ECO:0000259" key="2">
    <source>
        <dbReference type="Pfam" id="PF00582"/>
    </source>
</evidence>
<dbReference type="OrthoDB" id="9816117at2"/>
<dbReference type="PANTHER" id="PTHR46268">
    <property type="entry name" value="STRESS RESPONSE PROTEIN NHAX"/>
    <property type="match status" value="1"/>
</dbReference>
<comment type="caution">
    <text evidence="3">The sequence shown here is derived from an EMBL/GenBank/DDBJ whole genome shotgun (WGS) entry which is preliminary data.</text>
</comment>
<evidence type="ECO:0000256" key="1">
    <source>
        <dbReference type="ARBA" id="ARBA00008791"/>
    </source>
</evidence>
<gene>
    <name evidence="3" type="ORF">DZF91_21550</name>
</gene>
<dbReference type="SUPFAM" id="SSF52402">
    <property type="entry name" value="Adenine nucleotide alpha hydrolases-like"/>
    <property type="match status" value="2"/>
</dbReference>
<keyword evidence="4" id="KW-1185">Reference proteome</keyword>
<organism evidence="3 4">
    <name type="scientific">Actinomadura logoneensis</name>
    <dbReference type="NCBI Taxonomy" id="2293572"/>
    <lineage>
        <taxon>Bacteria</taxon>
        <taxon>Bacillati</taxon>
        <taxon>Actinomycetota</taxon>
        <taxon>Actinomycetes</taxon>
        <taxon>Streptosporangiales</taxon>
        <taxon>Thermomonosporaceae</taxon>
        <taxon>Actinomadura</taxon>
    </lineage>
</organism>
<dbReference type="InterPro" id="IPR006015">
    <property type="entry name" value="Universal_stress_UspA"/>
</dbReference>
<dbReference type="PANTHER" id="PTHR46268:SF6">
    <property type="entry name" value="UNIVERSAL STRESS PROTEIN UP12"/>
    <property type="match status" value="1"/>
</dbReference>
<dbReference type="Proteomes" id="UP000261811">
    <property type="component" value="Unassembled WGS sequence"/>
</dbReference>
<dbReference type="EMBL" id="QURH01000333">
    <property type="protein sequence ID" value="RFU39575.1"/>
    <property type="molecule type" value="Genomic_DNA"/>
</dbReference>
<comment type="similarity">
    <text evidence="1">Belongs to the universal stress protein A family.</text>
</comment>
<evidence type="ECO:0000313" key="4">
    <source>
        <dbReference type="Proteomes" id="UP000261811"/>
    </source>
</evidence>
<feature type="domain" description="UspA" evidence="2">
    <location>
        <begin position="164"/>
        <end position="287"/>
    </location>
</feature>
<dbReference type="RefSeq" id="WP_117359262.1">
    <property type="nucleotide sequence ID" value="NZ_QURH01000333.1"/>
</dbReference>
<reference evidence="3 4" key="1">
    <citation type="submission" date="2018-08" db="EMBL/GenBank/DDBJ databases">
        <title>Actinomadura jelena sp. nov., a novel Actinomycete isolated from soil in Chad.</title>
        <authorList>
            <person name="Shi L."/>
        </authorList>
    </citation>
    <scope>NUCLEOTIDE SEQUENCE [LARGE SCALE GENOMIC DNA]</scope>
    <source>
        <strain evidence="3 4">NEAU-G17</strain>
    </source>
</reference>
<evidence type="ECO:0000313" key="3">
    <source>
        <dbReference type="EMBL" id="RFU39575.1"/>
    </source>
</evidence>
<accession>A0A372JHS1</accession>
<dbReference type="Pfam" id="PF00582">
    <property type="entry name" value="Usp"/>
    <property type="match status" value="2"/>
</dbReference>
<name>A0A372JHS1_9ACTN</name>
<protein>
    <submittedName>
        <fullName evidence="3">Universal stress protein</fullName>
    </submittedName>
</protein>
<proteinExistence type="inferred from homology"/>
<dbReference type="Gene3D" id="3.40.50.620">
    <property type="entry name" value="HUPs"/>
    <property type="match status" value="2"/>
</dbReference>